<evidence type="ECO:0000313" key="1">
    <source>
        <dbReference type="EMBL" id="CAA9405477.1"/>
    </source>
</evidence>
<accession>A0A6J4P4D4</accession>
<feature type="non-terminal residue" evidence="1">
    <location>
        <position position="1"/>
    </location>
</feature>
<gene>
    <name evidence="1" type="ORF">AVDCRST_MAG64-1962</name>
</gene>
<sequence>AGVGDVADDGSDADAGAAAAVAVDDEADRARAAAERKEADAAVRQRLTRAGEFYGRVIDHFKRSTPVAEAEQLYCKLSHFYQADCLYDLGEYRKAIRLYDAAAGRYQNDPSALAAYVQIVNAYCALGKLPEARTANERAKWMLRKMPAGAFDGAGNGGPPMPKEYWEQWLKWTNDTGMFGRDKPRAAEAVLSSGREPGGQ</sequence>
<dbReference type="SUPFAM" id="SSF48452">
    <property type="entry name" value="TPR-like"/>
    <property type="match status" value="1"/>
</dbReference>
<dbReference type="AlphaFoldDB" id="A0A6J4P4D4"/>
<reference evidence="1" key="1">
    <citation type="submission" date="2020-02" db="EMBL/GenBank/DDBJ databases">
        <authorList>
            <person name="Meier V. D."/>
        </authorList>
    </citation>
    <scope>NUCLEOTIDE SEQUENCE</scope>
    <source>
        <strain evidence="1">AVDCRST_MAG64</strain>
    </source>
</reference>
<organism evidence="1">
    <name type="scientific">uncultured Phycisphaerae bacterium</name>
    <dbReference type="NCBI Taxonomy" id="904963"/>
    <lineage>
        <taxon>Bacteria</taxon>
        <taxon>Pseudomonadati</taxon>
        <taxon>Planctomycetota</taxon>
        <taxon>Phycisphaerae</taxon>
        <taxon>environmental samples</taxon>
    </lineage>
</organism>
<dbReference type="Gene3D" id="1.25.40.10">
    <property type="entry name" value="Tetratricopeptide repeat domain"/>
    <property type="match status" value="1"/>
</dbReference>
<name>A0A6J4P4D4_9BACT</name>
<proteinExistence type="predicted"/>
<dbReference type="EMBL" id="CADCUQ010000447">
    <property type="protein sequence ID" value="CAA9405477.1"/>
    <property type="molecule type" value="Genomic_DNA"/>
</dbReference>
<dbReference type="InterPro" id="IPR011990">
    <property type="entry name" value="TPR-like_helical_dom_sf"/>
</dbReference>
<protein>
    <submittedName>
        <fullName evidence="1">Uncharacterized protein</fullName>
    </submittedName>
</protein>